<dbReference type="Proteomes" id="UP000824596">
    <property type="component" value="Unassembled WGS sequence"/>
</dbReference>
<organism evidence="1 2">
    <name type="scientific">Hirsutella rhossiliensis</name>
    <dbReference type="NCBI Taxonomy" id="111463"/>
    <lineage>
        <taxon>Eukaryota</taxon>
        <taxon>Fungi</taxon>
        <taxon>Dikarya</taxon>
        <taxon>Ascomycota</taxon>
        <taxon>Pezizomycotina</taxon>
        <taxon>Sordariomycetes</taxon>
        <taxon>Hypocreomycetidae</taxon>
        <taxon>Hypocreales</taxon>
        <taxon>Ophiocordycipitaceae</taxon>
        <taxon>Hirsutella</taxon>
    </lineage>
</organism>
<evidence type="ECO:0000313" key="2">
    <source>
        <dbReference type="Proteomes" id="UP000824596"/>
    </source>
</evidence>
<protein>
    <submittedName>
        <fullName evidence="1">Uncharacterized protein</fullName>
    </submittedName>
</protein>
<keyword evidence="2" id="KW-1185">Reference proteome</keyword>
<dbReference type="AlphaFoldDB" id="A0A9P8N873"/>
<reference evidence="1" key="1">
    <citation type="submission" date="2021-09" db="EMBL/GenBank/DDBJ databases">
        <title>A high-quality genome of the endoparasitic fungus Hirsutella rhossiliensis with a comparison of Hirsutella genomes reveals transposable elements contributing to genome size variation.</title>
        <authorList>
            <person name="Lin R."/>
            <person name="Jiao Y."/>
            <person name="Sun X."/>
            <person name="Ling J."/>
            <person name="Xie B."/>
            <person name="Cheng X."/>
        </authorList>
    </citation>
    <scope>NUCLEOTIDE SEQUENCE</scope>
    <source>
        <strain evidence="1">HR02</strain>
    </source>
</reference>
<dbReference type="EMBL" id="JAIZPD010000001">
    <property type="protein sequence ID" value="KAH0968529.1"/>
    <property type="molecule type" value="Genomic_DNA"/>
</dbReference>
<name>A0A9P8N873_9HYPO</name>
<dbReference type="OrthoDB" id="42525at2759"/>
<evidence type="ECO:0000313" key="1">
    <source>
        <dbReference type="EMBL" id="KAH0968529.1"/>
    </source>
</evidence>
<dbReference type="PANTHER" id="PTHR35332:SF2">
    <property type="entry name" value="REGULATION OF ENOLASE PROTEIN 1"/>
    <property type="match status" value="1"/>
</dbReference>
<dbReference type="Gene3D" id="2.60.120.200">
    <property type="match status" value="1"/>
</dbReference>
<dbReference type="InterPro" id="IPR009784">
    <property type="entry name" value="DUF1349"/>
</dbReference>
<dbReference type="Pfam" id="PF07081">
    <property type="entry name" value="DUF1349"/>
    <property type="match status" value="1"/>
</dbReference>
<dbReference type="GeneID" id="68350300"/>
<dbReference type="RefSeq" id="XP_044726042.1">
    <property type="nucleotide sequence ID" value="XM_044859642.1"/>
</dbReference>
<gene>
    <name evidence="1" type="ORF">HRG_01171</name>
</gene>
<proteinExistence type="predicted"/>
<dbReference type="PANTHER" id="PTHR35332">
    <property type="entry name" value="REGULATION OF ENOLASE PROTEIN 1"/>
    <property type="match status" value="1"/>
</dbReference>
<comment type="caution">
    <text evidence="1">The sequence shown here is derived from an EMBL/GenBank/DDBJ whole genome shotgun (WGS) entry which is preliminary data.</text>
</comment>
<accession>A0A9P8N873</accession>
<sequence>MQSSTFTIAAEPSTDIWKKPPSHNVFNAPFRAHSKRPTSSFLSATLTFSALYTLQYDQAGILLIFTNKHEPSARKWIKAGIELFDGLPRLSTVCCDAWADWSVAPAPDESAVAAGRRPVTLRIETHRGSSGTSLWVYHVDDAGSQAKKNPMREVCWPFGESASDGWELEVAAAVARPAKDAKDKLEARFDGFDVQWE</sequence>